<evidence type="ECO:0000313" key="1">
    <source>
        <dbReference type="EMBL" id="PKY65595.1"/>
    </source>
</evidence>
<dbReference type="AlphaFoldDB" id="A0A2I1I394"/>
<dbReference type="Proteomes" id="UP000234545">
    <property type="component" value="Unassembled WGS sequence"/>
</dbReference>
<reference evidence="1 2" key="1">
    <citation type="submission" date="2017-12" db="EMBL/GenBank/DDBJ databases">
        <title>Phylogenetic diversity of female urinary microbiome.</title>
        <authorList>
            <person name="Thomas-White K."/>
            <person name="Wolfe A.J."/>
        </authorList>
    </citation>
    <scope>NUCLEOTIDE SEQUENCE [LARGE SCALE GENOMIC DNA]</scope>
    <source>
        <strain evidence="1 2">UMB0250</strain>
    </source>
</reference>
<sequence>MARTFNVSRPTIYRAIKRTKTGA</sequence>
<proteinExistence type="predicted"/>
<organism evidence="1 2">
    <name type="scientific">Schaalia turicensis</name>
    <dbReference type="NCBI Taxonomy" id="131111"/>
    <lineage>
        <taxon>Bacteria</taxon>
        <taxon>Bacillati</taxon>
        <taxon>Actinomycetota</taxon>
        <taxon>Actinomycetes</taxon>
        <taxon>Actinomycetales</taxon>
        <taxon>Actinomycetaceae</taxon>
        <taxon>Schaalia</taxon>
    </lineage>
</organism>
<comment type="caution">
    <text evidence="1">The sequence shown here is derived from an EMBL/GenBank/DDBJ whole genome shotgun (WGS) entry which is preliminary data.</text>
</comment>
<protein>
    <submittedName>
        <fullName evidence="1">Uncharacterized protein</fullName>
    </submittedName>
</protein>
<name>A0A2I1I394_9ACTO</name>
<gene>
    <name evidence="1" type="ORF">CYJ25_08870</name>
</gene>
<accession>A0A2I1I394</accession>
<evidence type="ECO:0000313" key="2">
    <source>
        <dbReference type="Proteomes" id="UP000234545"/>
    </source>
</evidence>
<dbReference type="EMBL" id="PKKJ01000022">
    <property type="protein sequence ID" value="PKY65595.1"/>
    <property type="molecule type" value="Genomic_DNA"/>
</dbReference>